<evidence type="ECO:0000313" key="2">
    <source>
        <dbReference type="EMBL" id="EGF92358.1"/>
    </source>
</evidence>
<name>F4QLT9_9CAUL</name>
<dbReference type="Proteomes" id="UP000006512">
    <property type="component" value="Unassembled WGS sequence"/>
</dbReference>
<organism evidence="2 3">
    <name type="scientific">Asticcacaulis biprosthecium C19</name>
    <dbReference type="NCBI Taxonomy" id="715226"/>
    <lineage>
        <taxon>Bacteria</taxon>
        <taxon>Pseudomonadati</taxon>
        <taxon>Pseudomonadota</taxon>
        <taxon>Alphaproteobacteria</taxon>
        <taxon>Caulobacterales</taxon>
        <taxon>Caulobacteraceae</taxon>
        <taxon>Asticcacaulis</taxon>
    </lineage>
</organism>
<feature type="region of interest" description="Disordered" evidence="1">
    <location>
        <begin position="17"/>
        <end position="56"/>
    </location>
</feature>
<accession>F4QLT9</accession>
<sequence length="56" mass="5938">MYLAHNYTLTSFVFRAPTNPDDQTGFDGHGIGAPNLCGPRGVRGPKRKNPPDGPAG</sequence>
<protein>
    <submittedName>
        <fullName evidence="2">Uncharacterized protein</fullName>
    </submittedName>
</protein>
<proteinExistence type="predicted"/>
<reference evidence="3" key="1">
    <citation type="submission" date="2011-03" db="EMBL/GenBank/DDBJ databases">
        <title>Draft genome sequence of Brevundimonas diminuta.</title>
        <authorList>
            <person name="Brown P.J.B."/>
            <person name="Buechlein A."/>
            <person name="Hemmerich C."/>
            <person name="Brun Y.V."/>
        </authorList>
    </citation>
    <scope>NUCLEOTIDE SEQUENCE [LARGE SCALE GENOMIC DNA]</scope>
    <source>
        <strain evidence="3">C19</strain>
    </source>
</reference>
<gene>
    <name evidence="2" type="ORF">ABI_07950</name>
</gene>
<evidence type="ECO:0000313" key="3">
    <source>
        <dbReference type="Proteomes" id="UP000006512"/>
    </source>
</evidence>
<keyword evidence="3" id="KW-1185">Reference proteome</keyword>
<dbReference type="AlphaFoldDB" id="F4QLT9"/>
<evidence type="ECO:0000256" key="1">
    <source>
        <dbReference type="SAM" id="MobiDB-lite"/>
    </source>
</evidence>
<dbReference type="HOGENOM" id="CLU_3004070_0_0_5"/>
<dbReference type="EMBL" id="GL883077">
    <property type="protein sequence ID" value="EGF92358.1"/>
    <property type="molecule type" value="Genomic_DNA"/>
</dbReference>